<dbReference type="EMBL" id="FOFZ01000019">
    <property type="protein sequence ID" value="SER68347.1"/>
    <property type="molecule type" value="Genomic_DNA"/>
</dbReference>
<keyword evidence="2" id="KW-1185">Reference proteome</keyword>
<name>A0A1H9R6W2_FLAFI</name>
<dbReference type="AlphaFoldDB" id="A0A1H9R6W2"/>
<sequence>MAFGKHFLAIRPILAAISSVISVTKFMYLRAILSSAAITGLLQHQQSLPLSNLFFPIPALLVTMV</sequence>
<reference evidence="2" key="1">
    <citation type="submission" date="2016-10" db="EMBL/GenBank/DDBJ databases">
        <authorList>
            <person name="Varghese N."/>
            <person name="Submissions S."/>
        </authorList>
    </citation>
    <scope>NUCLEOTIDE SEQUENCE [LARGE SCALE GENOMIC DNA]</scope>
    <source>
        <strain evidence="2">DSM 15719</strain>
    </source>
</reference>
<gene>
    <name evidence="1" type="ORF">SAMN05444355_11936</name>
</gene>
<organism evidence="1 2">
    <name type="scientific">Flavobacterium frigoris</name>
    <dbReference type="NCBI Taxonomy" id="229204"/>
    <lineage>
        <taxon>Bacteria</taxon>
        <taxon>Pseudomonadati</taxon>
        <taxon>Bacteroidota</taxon>
        <taxon>Flavobacteriia</taxon>
        <taxon>Flavobacteriales</taxon>
        <taxon>Flavobacteriaceae</taxon>
        <taxon>Flavobacterium</taxon>
    </lineage>
</organism>
<evidence type="ECO:0000313" key="1">
    <source>
        <dbReference type="EMBL" id="SER68347.1"/>
    </source>
</evidence>
<dbReference type="Proteomes" id="UP000183658">
    <property type="component" value="Unassembled WGS sequence"/>
</dbReference>
<accession>A0A1H9R6W2</accession>
<proteinExistence type="predicted"/>
<protein>
    <submittedName>
        <fullName evidence="1">Uncharacterized protein</fullName>
    </submittedName>
</protein>
<evidence type="ECO:0000313" key="2">
    <source>
        <dbReference type="Proteomes" id="UP000183658"/>
    </source>
</evidence>